<evidence type="ECO:0008006" key="3">
    <source>
        <dbReference type="Google" id="ProtNLM"/>
    </source>
</evidence>
<protein>
    <recommendedName>
        <fullName evidence="3">BTB domain-containing protein</fullName>
    </recommendedName>
</protein>
<gene>
    <name evidence="1" type="ORF">D0863_12791</name>
</gene>
<evidence type="ECO:0000313" key="1">
    <source>
        <dbReference type="EMBL" id="RMY56991.1"/>
    </source>
</evidence>
<comment type="caution">
    <text evidence="1">The sequence shown here is derived from an EMBL/GenBank/DDBJ whole genome shotgun (WGS) entry which is preliminary data.</text>
</comment>
<dbReference type="EMBL" id="QWIP01000679">
    <property type="protein sequence ID" value="RMY56991.1"/>
    <property type="molecule type" value="Genomic_DNA"/>
</dbReference>
<evidence type="ECO:0000313" key="2">
    <source>
        <dbReference type="Proteomes" id="UP000269276"/>
    </source>
</evidence>
<reference evidence="1 2" key="1">
    <citation type="journal article" date="2018" name="BMC Genomics">
        <title>Genomic evidence for intraspecific hybridization in a clonal and extremely halotolerant yeast.</title>
        <authorList>
            <person name="Gostincar C."/>
            <person name="Stajich J.E."/>
            <person name="Zupancic J."/>
            <person name="Zalar P."/>
            <person name="Gunde-Cimerman N."/>
        </authorList>
    </citation>
    <scope>NUCLEOTIDE SEQUENCE [LARGE SCALE GENOMIC DNA]</scope>
    <source>
        <strain evidence="1 2">EXF-2682</strain>
    </source>
</reference>
<dbReference type="AlphaFoldDB" id="A0A3M7CY97"/>
<dbReference type="VEuPathDB" id="FungiDB:BTJ68_12254"/>
<dbReference type="Proteomes" id="UP000269276">
    <property type="component" value="Unassembled WGS sequence"/>
</dbReference>
<accession>A0A3M7CY97</accession>
<organism evidence="1 2">
    <name type="scientific">Hortaea werneckii</name>
    <name type="common">Black yeast</name>
    <name type="synonym">Cladosporium werneckii</name>
    <dbReference type="NCBI Taxonomy" id="91943"/>
    <lineage>
        <taxon>Eukaryota</taxon>
        <taxon>Fungi</taxon>
        <taxon>Dikarya</taxon>
        <taxon>Ascomycota</taxon>
        <taxon>Pezizomycotina</taxon>
        <taxon>Dothideomycetes</taxon>
        <taxon>Dothideomycetidae</taxon>
        <taxon>Mycosphaerellales</taxon>
        <taxon>Teratosphaeriaceae</taxon>
        <taxon>Hortaea</taxon>
    </lineage>
</organism>
<sequence>MIDFTGDIIHVKCGGSDKLTHIHRSLLEKMIGPLEVGEMVLGDFDPITNKLDLSALAQHDGFQLVAQWLYTGKIGLVDEAFEPVAAVTMLQNAYDATLRLVGAWGDQDWSCLLNNIMDHMIDRITNPEKYGAAIAVEDLLKIPRMRCRYANRFFSMWLVYGDLTSILRPEQLDLLFDNRSKGPLLRTLLENRLEGSDTPPWKKDPCAFHVHSDESMRCQARTSTARVSTDESPRHLHPLIILQLLPRPTPKHPPTLQHAHIHLPSARILTSPFLIPRDQMEMDMRDDLGGALAVVLDYVPVLDPGDSAQGAGDDGEPFAEAAGGGALGGGAAAGVPVVGWSGIG</sequence>
<proteinExistence type="predicted"/>
<dbReference type="OrthoDB" id="3815746at2759"/>
<name>A0A3M7CY97_HORWE</name>